<reference evidence="9" key="1">
    <citation type="journal article" date="2016" name="Genome Announc.">
        <title>Draft Genome Sequences of Two Novel Amoeba-Resistant Intranuclear Bacteria, 'Candidatus Berkiella cookevillensis' and 'Candidatus Berkiella aquae'.</title>
        <authorList>
            <person name="Mehari Y.T."/>
            <person name="Arivett B.A."/>
            <person name="Farone A.L."/>
            <person name="Gunderson J.H."/>
            <person name="Farone M.B."/>
        </authorList>
    </citation>
    <scope>NUCLEOTIDE SEQUENCE</scope>
    <source>
        <strain evidence="9">HT99</strain>
    </source>
</reference>
<dbReference type="GO" id="GO:0003743">
    <property type="term" value="F:translation initiation factor activity"/>
    <property type="evidence" value="ECO:0007669"/>
    <property type="project" value="UniProtKB-UniRule"/>
</dbReference>
<dbReference type="SUPFAM" id="SSF54364">
    <property type="entry name" value="Translation initiation factor IF3, N-terminal domain"/>
    <property type="match status" value="1"/>
</dbReference>
<dbReference type="AlphaFoldDB" id="A0AAE3HYG3"/>
<dbReference type="InterPro" id="IPR001288">
    <property type="entry name" value="Translation_initiation_fac_3"/>
</dbReference>
<evidence type="ECO:0000259" key="8">
    <source>
        <dbReference type="Pfam" id="PF05198"/>
    </source>
</evidence>
<dbReference type="SUPFAM" id="SSF55200">
    <property type="entry name" value="Translation initiation factor IF3, C-terminal domain"/>
    <property type="match status" value="1"/>
</dbReference>
<comment type="subunit">
    <text evidence="4 6">Monomer.</text>
</comment>
<dbReference type="HAMAP" id="MF_00080">
    <property type="entry name" value="IF_3"/>
    <property type="match status" value="1"/>
</dbReference>
<dbReference type="InterPro" id="IPR036788">
    <property type="entry name" value="T_IF-3_C_sf"/>
</dbReference>
<keyword evidence="10" id="KW-1185">Reference proteome</keyword>
<comment type="similarity">
    <text evidence="1 4 6">Belongs to the IF-3 family.</text>
</comment>
<dbReference type="InterPro" id="IPR019815">
    <property type="entry name" value="Translation_initiation_fac_3_C"/>
</dbReference>
<accession>A0AAE3HYG3</accession>
<dbReference type="Gene3D" id="3.30.110.10">
    <property type="entry name" value="Translation initiation factor 3 (IF-3), C-terminal domain"/>
    <property type="match status" value="1"/>
</dbReference>
<comment type="subcellular location">
    <subcellularLocation>
        <location evidence="4 6">Cytoplasm</location>
    </subcellularLocation>
</comment>
<dbReference type="PROSITE" id="PS00938">
    <property type="entry name" value="IF3"/>
    <property type="match status" value="1"/>
</dbReference>
<sequence length="177" mass="20196">MNTTKKPRIRVNDAITALNVRLVDPENTLTTLGPGNHVGIMTKREAQRKAELLGLDLVEVSPNAEPPVVRIMDFGKFLFDEKKTKKKQKIQKIKEIKLRPVTDEGDYKVKLRNLISFLEEGDKVKVTIRFKGREITHKELGSRLLERIKIDIVGFGVIDQEPKLEGKQMVMIISPKK</sequence>
<evidence type="ECO:0000256" key="1">
    <source>
        <dbReference type="ARBA" id="ARBA00005439"/>
    </source>
</evidence>
<keyword evidence="3 4" id="KW-0648">Protein biosynthesis</keyword>
<dbReference type="NCBIfam" id="TIGR00168">
    <property type="entry name" value="infC"/>
    <property type="match status" value="1"/>
</dbReference>
<gene>
    <name evidence="4 9" type="primary">infC</name>
    <name evidence="9" type="ORF">HT99x_010740</name>
</gene>
<protein>
    <recommendedName>
        <fullName evidence="4 5">Translation initiation factor IF-3</fullName>
    </recommendedName>
</protein>
<dbReference type="GO" id="GO:0016020">
    <property type="term" value="C:membrane"/>
    <property type="evidence" value="ECO:0007669"/>
    <property type="project" value="TreeGrafter"/>
</dbReference>
<comment type="caution">
    <text evidence="9">The sequence shown here is derived from an EMBL/GenBank/DDBJ whole genome shotgun (WGS) entry which is preliminary data.</text>
</comment>
<dbReference type="InterPro" id="IPR019814">
    <property type="entry name" value="Translation_initiation_fac_3_N"/>
</dbReference>
<evidence type="ECO:0000256" key="5">
    <source>
        <dbReference type="NCBIfam" id="TIGR00168"/>
    </source>
</evidence>
<feature type="domain" description="Translation initiation factor 3 N-terminal" evidence="8">
    <location>
        <begin position="11"/>
        <end position="88"/>
    </location>
</feature>
<comment type="function">
    <text evidence="4 6">IF-3 binds to the 30S ribosomal subunit and shifts the equilibrium between 70S ribosomes and their 50S and 30S subunits in favor of the free subunits, thus enhancing the availability of 30S subunits on which protein synthesis initiation begins.</text>
</comment>
<dbReference type="GO" id="GO:0032790">
    <property type="term" value="P:ribosome disassembly"/>
    <property type="evidence" value="ECO:0007669"/>
    <property type="project" value="TreeGrafter"/>
</dbReference>
<dbReference type="RefSeq" id="WP_102134614.1">
    <property type="nucleotide sequence ID" value="NZ_LKAJ02000001.1"/>
</dbReference>
<evidence type="ECO:0000313" key="9">
    <source>
        <dbReference type="EMBL" id="MCS5711909.1"/>
    </source>
</evidence>
<evidence type="ECO:0000256" key="3">
    <source>
        <dbReference type="ARBA" id="ARBA00022917"/>
    </source>
</evidence>
<evidence type="ECO:0000259" key="7">
    <source>
        <dbReference type="Pfam" id="PF00707"/>
    </source>
</evidence>
<feature type="domain" description="Translation initiation factor 3 C-terminal" evidence="7">
    <location>
        <begin position="92"/>
        <end position="176"/>
    </location>
</feature>
<dbReference type="EMBL" id="LKAJ02000001">
    <property type="protein sequence ID" value="MCS5711909.1"/>
    <property type="molecule type" value="Genomic_DNA"/>
</dbReference>
<keyword evidence="4" id="KW-0963">Cytoplasm</keyword>
<organism evidence="9 10">
    <name type="scientific">Candidatus Berkiella aquae</name>
    <dbReference type="NCBI Taxonomy" id="295108"/>
    <lineage>
        <taxon>Bacteria</taxon>
        <taxon>Pseudomonadati</taxon>
        <taxon>Pseudomonadota</taxon>
        <taxon>Gammaproteobacteria</taxon>
        <taxon>Candidatus Berkiellales</taxon>
        <taxon>Candidatus Berkiellaceae</taxon>
        <taxon>Candidatus Berkiella</taxon>
    </lineage>
</organism>
<dbReference type="InterPro" id="IPR019813">
    <property type="entry name" value="Translation_initiation_fac3_CS"/>
</dbReference>
<evidence type="ECO:0000256" key="4">
    <source>
        <dbReference type="HAMAP-Rule" id="MF_00080"/>
    </source>
</evidence>
<reference evidence="9" key="2">
    <citation type="submission" date="2021-06" db="EMBL/GenBank/DDBJ databases">
        <title>Genomic Description and Analysis of Intracellular Bacteria, Candidatus Berkiella cookevillensis and Candidatus Berkiella aquae.</title>
        <authorList>
            <person name="Kidane D.T."/>
            <person name="Mehari Y.T."/>
            <person name="Rice F.C."/>
            <person name="Arivett B.A."/>
            <person name="Farone A.L."/>
            <person name="Berk S.G."/>
            <person name="Farone M.B."/>
        </authorList>
    </citation>
    <scope>NUCLEOTIDE SEQUENCE</scope>
    <source>
        <strain evidence="9">HT99</strain>
    </source>
</reference>
<dbReference type="Proteomes" id="UP000051497">
    <property type="component" value="Unassembled WGS sequence"/>
</dbReference>
<evidence type="ECO:0000256" key="2">
    <source>
        <dbReference type="ARBA" id="ARBA00022540"/>
    </source>
</evidence>
<dbReference type="InterPro" id="IPR036787">
    <property type="entry name" value="T_IF-3_N_sf"/>
</dbReference>
<dbReference type="Pfam" id="PF05198">
    <property type="entry name" value="IF3_N"/>
    <property type="match status" value="1"/>
</dbReference>
<dbReference type="Pfam" id="PF00707">
    <property type="entry name" value="IF3_C"/>
    <property type="match status" value="1"/>
</dbReference>
<dbReference type="GO" id="GO:0043022">
    <property type="term" value="F:ribosome binding"/>
    <property type="evidence" value="ECO:0007669"/>
    <property type="project" value="TreeGrafter"/>
</dbReference>
<evidence type="ECO:0000256" key="6">
    <source>
        <dbReference type="RuleBase" id="RU000646"/>
    </source>
</evidence>
<evidence type="ECO:0000313" key="10">
    <source>
        <dbReference type="Proteomes" id="UP000051497"/>
    </source>
</evidence>
<dbReference type="PANTHER" id="PTHR10938">
    <property type="entry name" value="TRANSLATION INITIATION FACTOR IF-3"/>
    <property type="match status" value="1"/>
</dbReference>
<dbReference type="PANTHER" id="PTHR10938:SF0">
    <property type="entry name" value="TRANSLATION INITIATION FACTOR IF-3, MITOCHONDRIAL"/>
    <property type="match status" value="1"/>
</dbReference>
<keyword evidence="2 4" id="KW-0396">Initiation factor</keyword>
<name>A0AAE3HYG3_9GAMM</name>
<dbReference type="GO" id="GO:0005829">
    <property type="term" value="C:cytosol"/>
    <property type="evidence" value="ECO:0007669"/>
    <property type="project" value="TreeGrafter"/>
</dbReference>
<dbReference type="FunFam" id="3.30.110.10:FF:000001">
    <property type="entry name" value="Translation initiation factor IF-3"/>
    <property type="match status" value="1"/>
</dbReference>
<proteinExistence type="inferred from homology"/>
<dbReference type="Gene3D" id="3.10.20.80">
    <property type="entry name" value="Translation initiation factor 3 (IF-3), N-terminal domain"/>
    <property type="match status" value="1"/>
</dbReference>